<comment type="catalytic activity">
    <reaction evidence="9">
        <text>(6S)-5,6,7,8-tetrahydrofolyl-(gamma-L-Glu)(n) + L-glutamate + ATP = (6S)-5,6,7,8-tetrahydrofolyl-(gamma-L-Glu)(n+1) + ADP + phosphate + H(+)</text>
        <dbReference type="Rhea" id="RHEA:10580"/>
        <dbReference type="Rhea" id="RHEA-COMP:14738"/>
        <dbReference type="Rhea" id="RHEA-COMP:14740"/>
        <dbReference type="ChEBI" id="CHEBI:15378"/>
        <dbReference type="ChEBI" id="CHEBI:29985"/>
        <dbReference type="ChEBI" id="CHEBI:30616"/>
        <dbReference type="ChEBI" id="CHEBI:43474"/>
        <dbReference type="ChEBI" id="CHEBI:141005"/>
        <dbReference type="ChEBI" id="CHEBI:456216"/>
        <dbReference type="EC" id="6.3.2.17"/>
    </reaction>
</comment>
<evidence type="ECO:0000256" key="5">
    <source>
        <dbReference type="ARBA" id="ARBA00022741"/>
    </source>
</evidence>
<dbReference type="Gene3D" id="3.90.190.20">
    <property type="entry name" value="Mur ligase, C-terminal domain"/>
    <property type="match status" value="1"/>
</dbReference>
<keyword evidence="4" id="KW-0479">Metal-binding</keyword>
<dbReference type="InterPro" id="IPR036615">
    <property type="entry name" value="Mur_ligase_C_dom_sf"/>
</dbReference>
<proteinExistence type="inferred from homology"/>
<evidence type="ECO:0000259" key="12">
    <source>
        <dbReference type="Pfam" id="PF08245"/>
    </source>
</evidence>
<comment type="similarity">
    <text evidence="1 10">Belongs to the folylpolyglutamate synthase family.</text>
</comment>
<gene>
    <name evidence="13" type="ORF">J2R98_000968</name>
</gene>
<dbReference type="Proteomes" id="UP001236723">
    <property type="component" value="Unassembled WGS sequence"/>
</dbReference>
<dbReference type="EMBL" id="JAUSUP010000001">
    <property type="protein sequence ID" value="MDQ0351165.1"/>
    <property type="molecule type" value="Genomic_DNA"/>
</dbReference>
<comment type="caution">
    <text evidence="13">The sequence shown here is derived from an EMBL/GenBank/DDBJ whole genome shotgun (WGS) entry which is preliminary data.</text>
</comment>
<keyword evidence="5 10" id="KW-0547">Nucleotide-binding</keyword>
<reference evidence="13 14" key="1">
    <citation type="submission" date="2023-07" db="EMBL/GenBank/DDBJ databases">
        <title>Genomic Encyclopedia of Type Strains, Phase IV (KMG-IV): sequencing the most valuable type-strain genomes for metagenomic binning, comparative biology and taxonomic classification.</title>
        <authorList>
            <person name="Goeker M."/>
        </authorList>
    </citation>
    <scope>NUCLEOTIDE SEQUENCE [LARGE SCALE GENOMIC DNA]</scope>
    <source>
        <strain evidence="13 14">DSM 15448</strain>
    </source>
</reference>
<keyword evidence="14" id="KW-1185">Reference proteome</keyword>
<keyword evidence="7" id="KW-0460">Magnesium</keyword>
<dbReference type="InterPro" id="IPR004101">
    <property type="entry name" value="Mur_ligase_C"/>
</dbReference>
<feature type="domain" description="Mur ligase C-terminal" evidence="11">
    <location>
        <begin position="298"/>
        <end position="415"/>
    </location>
</feature>
<feature type="domain" description="Mur ligase central" evidence="12">
    <location>
        <begin position="44"/>
        <end position="268"/>
    </location>
</feature>
<dbReference type="NCBIfam" id="TIGR01499">
    <property type="entry name" value="folC"/>
    <property type="match status" value="1"/>
</dbReference>
<dbReference type="InterPro" id="IPR036565">
    <property type="entry name" value="Mur-like_cat_sf"/>
</dbReference>
<evidence type="ECO:0000256" key="2">
    <source>
        <dbReference type="ARBA" id="ARBA00013025"/>
    </source>
</evidence>
<dbReference type="Gene3D" id="3.40.1190.10">
    <property type="entry name" value="Mur-like, catalytic domain"/>
    <property type="match status" value="1"/>
</dbReference>
<dbReference type="RefSeq" id="WP_307066615.1">
    <property type="nucleotide sequence ID" value="NZ_JAUSUP010000001.1"/>
</dbReference>
<evidence type="ECO:0000256" key="9">
    <source>
        <dbReference type="ARBA" id="ARBA00047493"/>
    </source>
</evidence>
<dbReference type="SUPFAM" id="SSF53623">
    <property type="entry name" value="MurD-like peptide ligases, catalytic domain"/>
    <property type="match status" value="1"/>
</dbReference>
<evidence type="ECO:0000256" key="1">
    <source>
        <dbReference type="ARBA" id="ARBA00008276"/>
    </source>
</evidence>
<dbReference type="EC" id="6.3.2.17" evidence="2"/>
<protein>
    <recommendedName>
        <fullName evidence="2">tetrahydrofolate synthase</fullName>
        <ecNumber evidence="2">6.3.2.17</ecNumber>
    </recommendedName>
    <alternativeName>
        <fullName evidence="8">Tetrahydrofolylpolyglutamate synthase</fullName>
    </alternativeName>
</protein>
<evidence type="ECO:0000259" key="11">
    <source>
        <dbReference type="Pfam" id="PF02875"/>
    </source>
</evidence>
<evidence type="ECO:0000256" key="7">
    <source>
        <dbReference type="ARBA" id="ARBA00022842"/>
    </source>
</evidence>
<dbReference type="SUPFAM" id="SSF53244">
    <property type="entry name" value="MurD-like peptide ligases, peptide-binding domain"/>
    <property type="match status" value="1"/>
</dbReference>
<dbReference type="PANTHER" id="PTHR11136">
    <property type="entry name" value="FOLYLPOLYGLUTAMATE SYNTHASE-RELATED"/>
    <property type="match status" value="1"/>
</dbReference>
<sequence>MNEQEAINWIHKQLKFGIKPGLSRVETLLEKLGEPHKKLKTIHIAGTNGKGSTTTFLREILQQQGFKIGTFTSPYIEIFNERISINGEPIPAQDLIQLVEHVRPICEELATTEDGAPTEFEIITVMSFMYFVEQSVDYAIIEVGLGGRLDSTNVIRPVVSVITTIGYDHIHILGDTLEEITYEKAGIIKPSTPVISGVKQVEAQKIIEKRSKDNQTTVLQLGYDFKNDIANAINGEECFHFEYESMKFVDIKMSMKGYHQIDNASLAIQSYLTLATIERFPIQKEVIYKGIFKAYWPGRFELIQKGPDVILDGAHNVEAIKTLVTTINNRYESKKVTILCSFIQNKPINEMLSILSKNYNNITLTTFDFFNNYGYYELKEKYENGNVKVVEDWKNTYNSTLEALETDEVLVVTGSLYFISEVKQSLKENN</sequence>
<keyword evidence="6 10" id="KW-0067">ATP-binding</keyword>
<evidence type="ECO:0000256" key="3">
    <source>
        <dbReference type="ARBA" id="ARBA00022598"/>
    </source>
</evidence>
<evidence type="ECO:0000313" key="13">
    <source>
        <dbReference type="EMBL" id="MDQ0351165.1"/>
    </source>
</evidence>
<dbReference type="GO" id="GO:0004326">
    <property type="term" value="F:tetrahydrofolylpolyglutamate synthase activity"/>
    <property type="evidence" value="ECO:0007669"/>
    <property type="project" value="UniProtKB-EC"/>
</dbReference>
<dbReference type="PROSITE" id="PS01012">
    <property type="entry name" value="FOLYLPOLYGLU_SYNT_2"/>
    <property type="match status" value="1"/>
</dbReference>
<dbReference type="Pfam" id="PF02875">
    <property type="entry name" value="Mur_ligase_C"/>
    <property type="match status" value="1"/>
</dbReference>
<evidence type="ECO:0000313" key="14">
    <source>
        <dbReference type="Proteomes" id="UP001236723"/>
    </source>
</evidence>
<organism evidence="13 14">
    <name type="scientific">Alkalibacillus filiformis</name>
    <dbReference type="NCBI Taxonomy" id="200990"/>
    <lineage>
        <taxon>Bacteria</taxon>
        <taxon>Bacillati</taxon>
        <taxon>Bacillota</taxon>
        <taxon>Bacilli</taxon>
        <taxon>Bacillales</taxon>
        <taxon>Bacillaceae</taxon>
        <taxon>Alkalibacillus</taxon>
    </lineage>
</organism>
<keyword evidence="3 10" id="KW-0436">Ligase</keyword>
<dbReference type="GO" id="GO:0008841">
    <property type="term" value="F:dihydrofolate synthase activity"/>
    <property type="evidence" value="ECO:0007669"/>
    <property type="project" value="UniProtKB-EC"/>
</dbReference>
<dbReference type="InterPro" id="IPR018109">
    <property type="entry name" value="Folylpolyglutamate_synth_CS"/>
</dbReference>
<evidence type="ECO:0000256" key="4">
    <source>
        <dbReference type="ARBA" id="ARBA00022723"/>
    </source>
</evidence>
<dbReference type="InterPro" id="IPR001645">
    <property type="entry name" value="Folylpolyglutamate_synth"/>
</dbReference>
<name>A0ABU0DRU8_9BACI</name>
<accession>A0ABU0DRU8</accession>
<evidence type="ECO:0000256" key="10">
    <source>
        <dbReference type="PIRNR" id="PIRNR001563"/>
    </source>
</evidence>
<dbReference type="Pfam" id="PF08245">
    <property type="entry name" value="Mur_ligase_M"/>
    <property type="match status" value="1"/>
</dbReference>
<dbReference type="PANTHER" id="PTHR11136:SF0">
    <property type="entry name" value="DIHYDROFOLATE SYNTHETASE-RELATED"/>
    <property type="match status" value="1"/>
</dbReference>
<dbReference type="InterPro" id="IPR013221">
    <property type="entry name" value="Mur_ligase_cen"/>
</dbReference>
<dbReference type="PIRSF" id="PIRSF001563">
    <property type="entry name" value="Folylpolyglu_synth"/>
    <property type="match status" value="1"/>
</dbReference>
<evidence type="ECO:0000256" key="6">
    <source>
        <dbReference type="ARBA" id="ARBA00022840"/>
    </source>
</evidence>
<evidence type="ECO:0000256" key="8">
    <source>
        <dbReference type="ARBA" id="ARBA00030592"/>
    </source>
</evidence>